<dbReference type="Pfam" id="PF01168">
    <property type="entry name" value="Ala_racemase_N"/>
    <property type="match status" value="1"/>
</dbReference>
<dbReference type="RefSeq" id="WP_106663367.1">
    <property type="nucleotide sequence ID" value="NZ_PGGM01000003.1"/>
</dbReference>
<feature type="modified residue" description="N6-(pyridoxal phosphate)lysine" evidence="6">
    <location>
        <position position="56"/>
    </location>
</feature>
<comment type="cofactor">
    <cofactor evidence="2 6">
        <name>pyridoxal 5'-phosphate</name>
        <dbReference type="ChEBI" id="CHEBI:597326"/>
    </cofactor>
</comment>
<dbReference type="InterPro" id="IPR000821">
    <property type="entry name" value="Ala_racemase"/>
</dbReference>
<dbReference type="Proteomes" id="UP000241764">
    <property type="component" value="Unassembled WGS sequence"/>
</dbReference>
<dbReference type="SUPFAM" id="SSF51419">
    <property type="entry name" value="PLP-binding barrel"/>
    <property type="match status" value="1"/>
</dbReference>
<accession>A0A2P7BEV1</accession>
<dbReference type="SUPFAM" id="SSF50621">
    <property type="entry name" value="Alanine racemase C-terminal domain-like"/>
    <property type="match status" value="1"/>
</dbReference>
<evidence type="ECO:0000256" key="1">
    <source>
        <dbReference type="ARBA" id="ARBA00000316"/>
    </source>
</evidence>
<dbReference type="AlphaFoldDB" id="A0A2P7BEV1"/>
<evidence type="ECO:0000256" key="2">
    <source>
        <dbReference type="ARBA" id="ARBA00001933"/>
    </source>
</evidence>
<name>A0A2P7BEV1_9HYPH</name>
<keyword evidence="5" id="KW-0413">Isomerase</keyword>
<proteinExistence type="predicted"/>
<dbReference type="PANTHER" id="PTHR30511:SF0">
    <property type="entry name" value="ALANINE RACEMASE, CATABOLIC-RELATED"/>
    <property type="match status" value="1"/>
</dbReference>
<evidence type="ECO:0000256" key="3">
    <source>
        <dbReference type="ARBA" id="ARBA00013089"/>
    </source>
</evidence>
<keyword evidence="9" id="KW-1185">Reference proteome</keyword>
<reference evidence="9" key="1">
    <citation type="submission" date="2017-11" db="EMBL/GenBank/DDBJ databases">
        <authorList>
            <person name="Kuznetsova I."/>
            <person name="Sazanova A."/>
            <person name="Chirak E."/>
            <person name="Safronova V."/>
            <person name="Willems A."/>
        </authorList>
    </citation>
    <scope>NUCLEOTIDE SEQUENCE [LARGE SCALE GENOMIC DNA]</scope>
    <source>
        <strain evidence="9">CCBAU 03422</strain>
    </source>
</reference>
<evidence type="ECO:0000313" key="9">
    <source>
        <dbReference type="Proteomes" id="UP000241764"/>
    </source>
</evidence>
<evidence type="ECO:0000259" key="7">
    <source>
        <dbReference type="SMART" id="SM01005"/>
    </source>
</evidence>
<dbReference type="EC" id="5.1.1.1" evidence="3"/>
<dbReference type="GO" id="GO:0008784">
    <property type="term" value="F:alanine racemase activity"/>
    <property type="evidence" value="ECO:0007669"/>
    <property type="project" value="UniProtKB-EC"/>
</dbReference>
<dbReference type="Pfam" id="PF00842">
    <property type="entry name" value="Ala_racemase_C"/>
    <property type="match status" value="1"/>
</dbReference>
<protein>
    <recommendedName>
        <fullName evidence="3">alanine racemase</fullName>
        <ecNumber evidence="3">5.1.1.1</ecNumber>
    </recommendedName>
</protein>
<dbReference type="GO" id="GO:0030170">
    <property type="term" value="F:pyridoxal phosphate binding"/>
    <property type="evidence" value="ECO:0007669"/>
    <property type="project" value="TreeGrafter"/>
</dbReference>
<evidence type="ECO:0000256" key="4">
    <source>
        <dbReference type="ARBA" id="ARBA00022898"/>
    </source>
</evidence>
<evidence type="ECO:0000313" key="8">
    <source>
        <dbReference type="EMBL" id="PSH64952.1"/>
    </source>
</evidence>
<dbReference type="PANTHER" id="PTHR30511">
    <property type="entry name" value="ALANINE RACEMASE"/>
    <property type="match status" value="1"/>
</dbReference>
<evidence type="ECO:0000256" key="5">
    <source>
        <dbReference type="ARBA" id="ARBA00023235"/>
    </source>
</evidence>
<dbReference type="InterPro" id="IPR011079">
    <property type="entry name" value="Ala_racemase_C"/>
</dbReference>
<comment type="caution">
    <text evidence="8">The sequence shown here is derived from an EMBL/GenBank/DDBJ whole genome shotgun (WGS) entry which is preliminary data.</text>
</comment>
<sequence length="396" mass="42803">MKPVLVPFSEVRGADHATAAIMRGSWYEIDLDAIRHNYRQLRSHLPRHVKIYACLKRNAYGCGAGPVASALAKEGVDGFAVASLLDAIAIRQEGVSHPLLLYPGALPSAAPTIESLDLTVSVSTIDELVQWRTAMTRPRVFIKVDLGFFRAGTTPMEANKILATARGLADVDVEGIYAHMSELPTAQPSDAHEQLDRMRTILREAGVLGLRPAVVMMSSTEGVLNHPDMDFDAVDPGALFFGLSESDKPTRPVTLRPALKSISASLVSVKRLDASLGPVPAIFGTNPGMTIGVIGMGWGDGFPRQVPSGAVGLIRGKRARLLPPAHLEHIRIDLTDVPEARFGDQVVLLGRQGDQSITHEEVATSWGTDIVGLYAQLRDHVPRIYTAKQTRKGNPQ</sequence>
<dbReference type="NCBIfam" id="TIGR00492">
    <property type="entry name" value="alr"/>
    <property type="match status" value="1"/>
</dbReference>
<dbReference type="Gene3D" id="2.40.37.10">
    <property type="entry name" value="Lyase, Ornithine Decarboxylase, Chain A, domain 1"/>
    <property type="match status" value="1"/>
</dbReference>
<organism evidence="8 9">
    <name type="scientific">Phyllobacterium sophorae</name>
    <dbReference type="NCBI Taxonomy" id="1520277"/>
    <lineage>
        <taxon>Bacteria</taxon>
        <taxon>Pseudomonadati</taxon>
        <taxon>Pseudomonadota</taxon>
        <taxon>Alphaproteobacteria</taxon>
        <taxon>Hyphomicrobiales</taxon>
        <taxon>Phyllobacteriaceae</taxon>
        <taxon>Phyllobacterium</taxon>
    </lineage>
</organism>
<dbReference type="OrthoDB" id="9813814at2"/>
<gene>
    <name evidence="8" type="primary">alr</name>
    <name evidence="8" type="ORF">CU103_07805</name>
</gene>
<dbReference type="GO" id="GO:0005829">
    <property type="term" value="C:cytosol"/>
    <property type="evidence" value="ECO:0007669"/>
    <property type="project" value="TreeGrafter"/>
</dbReference>
<dbReference type="CDD" id="cd00430">
    <property type="entry name" value="PLPDE_III_AR"/>
    <property type="match status" value="1"/>
</dbReference>
<dbReference type="InterPro" id="IPR009006">
    <property type="entry name" value="Ala_racemase/Decarboxylase_C"/>
</dbReference>
<dbReference type="Gene3D" id="3.20.20.10">
    <property type="entry name" value="Alanine racemase"/>
    <property type="match status" value="1"/>
</dbReference>
<keyword evidence="4 6" id="KW-0663">Pyridoxal phosphate</keyword>
<dbReference type="GO" id="GO:0006522">
    <property type="term" value="P:alanine metabolic process"/>
    <property type="evidence" value="ECO:0007669"/>
    <property type="project" value="InterPro"/>
</dbReference>
<dbReference type="EMBL" id="PGGM01000003">
    <property type="protein sequence ID" value="PSH64952.1"/>
    <property type="molecule type" value="Genomic_DNA"/>
</dbReference>
<feature type="domain" description="Alanine racemase C-terminal" evidence="7">
    <location>
        <begin position="258"/>
        <end position="386"/>
    </location>
</feature>
<evidence type="ECO:0000256" key="6">
    <source>
        <dbReference type="PIRSR" id="PIRSR600821-50"/>
    </source>
</evidence>
<dbReference type="PRINTS" id="PR00992">
    <property type="entry name" value="ALARACEMASE"/>
</dbReference>
<dbReference type="InterPro" id="IPR001608">
    <property type="entry name" value="Ala_racemase_N"/>
</dbReference>
<dbReference type="InterPro" id="IPR029066">
    <property type="entry name" value="PLP-binding_barrel"/>
</dbReference>
<dbReference type="SMART" id="SM01005">
    <property type="entry name" value="Ala_racemase_C"/>
    <property type="match status" value="1"/>
</dbReference>
<comment type="catalytic activity">
    <reaction evidence="1">
        <text>L-alanine = D-alanine</text>
        <dbReference type="Rhea" id="RHEA:20249"/>
        <dbReference type="ChEBI" id="CHEBI:57416"/>
        <dbReference type="ChEBI" id="CHEBI:57972"/>
        <dbReference type="EC" id="5.1.1.1"/>
    </reaction>
</comment>